<accession>A0ACB8R7A2</accession>
<dbReference type="EMBL" id="MU276239">
    <property type="protein sequence ID" value="KAI0039994.1"/>
    <property type="molecule type" value="Genomic_DNA"/>
</dbReference>
<reference evidence="1" key="1">
    <citation type="submission" date="2021-02" db="EMBL/GenBank/DDBJ databases">
        <authorList>
            <consortium name="DOE Joint Genome Institute"/>
            <person name="Ahrendt S."/>
            <person name="Looney B.P."/>
            <person name="Miyauchi S."/>
            <person name="Morin E."/>
            <person name="Drula E."/>
            <person name="Courty P.E."/>
            <person name="Chicoki N."/>
            <person name="Fauchery L."/>
            <person name="Kohler A."/>
            <person name="Kuo A."/>
            <person name="Labutti K."/>
            <person name="Pangilinan J."/>
            <person name="Lipzen A."/>
            <person name="Riley R."/>
            <person name="Andreopoulos W."/>
            <person name="He G."/>
            <person name="Johnson J."/>
            <person name="Barry K.W."/>
            <person name="Grigoriev I.V."/>
            <person name="Nagy L."/>
            <person name="Hibbett D."/>
            <person name="Henrissat B."/>
            <person name="Matheny P.B."/>
            <person name="Labbe J."/>
            <person name="Martin F."/>
        </authorList>
    </citation>
    <scope>NUCLEOTIDE SEQUENCE</scope>
    <source>
        <strain evidence="1">FP105234-sp</strain>
    </source>
</reference>
<dbReference type="Proteomes" id="UP000814033">
    <property type="component" value="Unassembled WGS sequence"/>
</dbReference>
<sequence length="277" mass="30036">LNSTRVACVSRSLDIAHHQQITARRNFDKVNFGNRQIMAWCVRRSFTGCTSRQRQGYSMLVIEFRRVGTPERPLSDLATCLPSRRSALPSGGAPRRVGTARACGHRPGTTRPPRDAAARGERAEHGRRRDVVHCALADVMRAAPGDDAAALATLWCVESVPNADDSATGHVVVHRARRPGTTLRRVESALNADGSATTHVCIARWRYVTRAAPRDDAAALATLRATTHVVVHCALVDVTRATHLPVEDAAFTLSECGLLIRQVKGDEEGVEGEGEGE</sequence>
<protein>
    <submittedName>
        <fullName evidence="1">Uncharacterized protein</fullName>
    </submittedName>
</protein>
<proteinExistence type="predicted"/>
<evidence type="ECO:0000313" key="1">
    <source>
        <dbReference type="EMBL" id="KAI0039994.1"/>
    </source>
</evidence>
<name>A0ACB8R7A2_9AGAM</name>
<feature type="non-terminal residue" evidence="1">
    <location>
        <position position="1"/>
    </location>
</feature>
<comment type="caution">
    <text evidence="1">The sequence shown here is derived from an EMBL/GenBank/DDBJ whole genome shotgun (WGS) entry which is preliminary data.</text>
</comment>
<keyword evidence="2" id="KW-1185">Reference proteome</keyword>
<organism evidence="1 2">
    <name type="scientific">Auriscalpium vulgare</name>
    <dbReference type="NCBI Taxonomy" id="40419"/>
    <lineage>
        <taxon>Eukaryota</taxon>
        <taxon>Fungi</taxon>
        <taxon>Dikarya</taxon>
        <taxon>Basidiomycota</taxon>
        <taxon>Agaricomycotina</taxon>
        <taxon>Agaricomycetes</taxon>
        <taxon>Russulales</taxon>
        <taxon>Auriscalpiaceae</taxon>
        <taxon>Auriscalpium</taxon>
    </lineage>
</organism>
<reference evidence="1" key="2">
    <citation type="journal article" date="2022" name="New Phytol.">
        <title>Evolutionary transition to the ectomycorrhizal habit in the genomes of a hyperdiverse lineage of mushroom-forming fungi.</title>
        <authorList>
            <person name="Looney B."/>
            <person name="Miyauchi S."/>
            <person name="Morin E."/>
            <person name="Drula E."/>
            <person name="Courty P.E."/>
            <person name="Kohler A."/>
            <person name="Kuo A."/>
            <person name="LaButti K."/>
            <person name="Pangilinan J."/>
            <person name="Lipzen A."/>
            <person name="Riley R."/>
            <person name="Andreopoulos W."/>
            <person name="He G."/>
            <person name="Johnson J."/>
            <person name="Nolan M."/>
            <person name="Tritt A."/>
            <person name="Barry K.W."/>
            <person name="Grigoriev I.V."/>
            <person name="Nagy L.G."/>
            <person name="Hibbett D."/>
            <person name="Henrissat B."/>
            <person name="Matheny P.B."/>
            <person name="Labbe J."/>
            <person name="Martin F.M."/>
        </authorList>
    </citation>
    <scope>NUCLEOTIDE SEQUENCE</scope>
    <source>
        <strain evidence="1">FP105234-sp</strain>
    </source>
</reference>
<evidence type="ECO:0000313" key="2">
    <source>
        <dbReference type="Proteomes" id="UP000814033"/>
    </source>
</evidence>
<gene>
    <name evidence="1" type="ORF">FA95DRAFT_1652246</name>
</gene>